<dbReference type="SUPFAM" id="SSF52799">
    <property type="entry name" value="(Phosphotyrosine protein) phosphatases II"/>
    <property type="match status" value="1"/>
</dbReference>
<dbReference type="PROSITE" id="PS50056">
    <property type="entry name" value="TYR_PHOSPHATASE_2"/>
    <property type="match status" value="1"/>
</dbReference>
<keyword evidence="4" id="KW-1185">Reference proteome</keyword>
<evidence type="ECO:0000256" key="1">
    <source>
        <dbReference type="ARBA" id="ARBA00009580"/>
    </source>
</evidence>
<evidence type="ECO:0000313" key="3">
    <source>
        <dbReference type="EMBL" id="KXK63189.1"/>
    </source>
</evidence>
<dbReference type="EMBL" id="LRQV01000008">
    <property type="protein sequence ID" value="KXK63189.1"/>
    <property type="molecule type" value="Genomic_DNA"/>
</dbReference>
<dbReference type="RefSeq" id="WP_067360157.1">
    <property type="nucleotide sequence ID" value="NZ_JBIUBN010000013.1"/>
</dbReference>
<sequence>MEHGSAGRYRVDVDVTDNSRRIPFSAMFNFRDVGGYRGHDGRTVRWQRLYRSDSLHRIDDTDREAFAALGVRTVVDLRRPYEVTRDGRVPDFTGLTWRHVHPEHAEWDESPYQPGSDLARYLADRYADLAQTGTAGLADAVGVIADSANAPVVVHCVAGKDRTGIVCALTLSVLGVADADIAADYALTAEAAQRFAAWAAEVMPERGTLPPAWLASPAETMLLFLAELRAAHGSVEGYLRSAGVTDAQLTALRTHLLH</sequence>
<reference evidence="3 4" key="1">
    <citation type="submission" date="2016-01" db="EMBL/GenBank/DDBJ databases">
        <title>Whole genome sequence and analysis of Micromonospora rosaria DSM 803, which can produce antibacterial substance rosamicin.</title>
        <authorList>
            <person name="Yang H."/>
            <person name="He X."/>
            <person name="Zhu D."/>
        </authorList>
    </citation>
    <scope>NUCLEOTIDE SEQUENCE [LARGE SCALE GENOMIC DNA]</scope>
    <source>
        <strain evidence="3 4">DSM 803</strain>
    </source>
</reference>
<dbReference type="InterPro" id="IPR000387">
    <property type="entry name" value="Tyr_Pase_dom"/>
</dbReference>
<dbReference type="InterPro" id="IPR026893">
    <property type="entry name" value="Tyr/Ser_Pase_IphP-type"/>
</dbReference>
<accession>A0A136PXI0</accession>
<dbReference type="Gene3D" id="3.90.190.10">
    <property type="entry name" value="Protein tyrosine phosphatase superfamily"/>
    <property type="match status" value="1"/>
</dbReference>
<dbReference type="Proteomes" id="UP000070620">
    <property type="component" value="Unassembled WGS sequence"/>
</dbReference>
<comment type="caution">
    <text evidence="3">The sequence shown here is derived from an EMBL/GenBank/DDBJ whole genome shotgun (WGS) entry which is preliminary data.</text>
</comment>
<protein>
    <submittedName>
        <fullName evidence="3">Protein tyrosine phosphatase</fullName>
    </submittedName>
</protein>
<dbReference type="PANTHER" id="PTHR31126:SF1">
    <property type="entry name" value="TYROSINE SPECIFIC PROTEIN PHOSPHATASES DOMAIN-CONTAINING PROTEIN"/>
    <property type="match status" value="1"/>
</dbReference>
<evidence type="ECO:0000313" key="4">
    <source>
        <dbReference type="Proteomes" id="UP000070620"/>
    </source>
</evidence>
<comment type="similarity">
    <text evidence="1">Belongs to the protein-tyrosine phosphatase family.</text>
</comment>
<name>A0A136PXI0_9ACTN</name>
<dbReference type="InterPro" id="IPR016130">
    <property type="entry name" value="Tyr_Pase_AS"/>
</dbReference>
<gene>
    <name evidence="3" type="ORF">AWW66_04440</name>
</gene>
<dbReference type="Pfam" id="PF13350">
    <property type="entry name" value="Y_phosphatase3"/>
    <property type="match status" value="1"/>
</dbReference>
<dbReference type="GO" id="GO:0004721">
    <property type="term" value="F:phosphoprotein phosphatase activity"/>
    <property type="evidence" value="ECO:0007669"/>
    <property type="project" value="InterPro"/>
</dbReference>
<feature type="domain" description="Tyrosine specific protein phosphatases" evidence="2">
    <location>
        <begin position="138"/>
        <end position="194"/>
    </location>
</feature>
<dbReference type="PANTHER" id="PTHR31126">
    <property type="entry name" value="TYROSINE-PROTEIN PHOSPHATASE"/>
    <property type="match status" value="1"/>
</dbReference>
<proteinExistence type="inferred from homology"/>
<organism evidence="3 4">
    <name type="scientific">Micromonospora rosaria</name>
    <dbReference type="NCBI Taxonomy" id="47874"/>
    <lineage>
        <taxon>Bacteria</taxon>
        <taxon>Bacillati</taxon>
        <taxon>Actinomycetota</taxon>
        <taxon>Actinomycetes</taxon>
        <taxon>Micromonosporales</taxon>
        <taxon>Micromonosporaceae</taxon>
        <taxon>Micromonospora</taxon>
    </lineage>
</organism>
<dbReference type="PROSITE" id="PS00383">
    <property type="entry name" value="TYR_PHOSPHATASE_1"/>
    <property type="match status" value="1"/>
</dbReference>
<dbReference type="AlphaFoldDB" id="A0A136PXI0"/>
<evidence type="ECO:0000259" key="2">
    <source>
        <dbReference type="PROSITE" id="PS50056"/>
    </source>
</evidence>
<dbReference type="InterPro" id="IPR029021">
    <property type="entry name" value="Prot-tyrosine_phosphatase-like"/>
</dbReference>